<dbReference type="EMBL" id="MSIE01000009">
    <property type="protein sequence ID" value="OLF18189.1"/>
    <property type="molecule type" value="Genomic_DNA"/>
</dbReference>
<dbReference type="Proteomes" id="UP000185596">
    <property type="component" value="Unassembled WGS sequence"/>
</dbReference>
<dbReference type="Pfam" id="PF00553">
    <property type="entry name" value="CBM_2"/>
    <property type="match status" value="1"/>
</dbReference>
<evidence type="ECO:0000256" key="4">
    <source>
        <dbReference type="ARBA" id="ARBA00022741"/>
    </source>
</evidence>
<dbReference type="InterPro" id="IPR012291">
    <property type="entry name" value="CBM2_carb-bd_dom_sf"/>
</dbReference>
<dbReference type="GO" id="GO:0005975">
    <property type="term" value="P:carbohydrate metabolic process"/>
    <property type="evidence" value="ECO:0007669"/>
    <property type="project" value="InterPro"/>
</dbReference>
<keyword evidence="9" id="KW-1133">Transmembrane helix</keyword>
<evidence type="ECO:0000259" key="10">
    <source>
        <dbReference type="PROSITE" id="PS50011"/>
    </source>
</evidence>
<feature type="domain" description="CBM2" evidence="11">
    <location>
        <begin position="353"/>
        <end position="458"/>
    </location>
</feature>
<accession>A0A1Q8CV15</accession>
<evidence type="ECO:0000313" key="12">
    <source>
        <dbReference type="EMBL" id="OLF18189.1"/>
    </source>
</evidence>
<dbReference type="InterPro" id="IPR001919">
    <property type="entry name" value="CBD2"/>
</dbReference>
<keyword evidence="5" id="KW-0418">Kinase</keyword>
<dbReference type="PANTHER" id="PTHR43289:SF6">
    <property type="entry name" value="SERINE_THREONINE-PROTEIN KINASE NEKL-3"/>
    <property type="match status" value="1"/>
</dbReference>
<dbReference type="SMART" id="SM00220">
    <property type="entry name" value="S_TKc"/>
    <property type="match status" value="1"/>
</dbReference>
<dbReference type="GO" id="GO:0004553">
    <property type="term" value="F:hydrolase activity, hydrolyzing O-glycosyl compounds"/>
    <property type="evidence" value="ECO:0007669"/>
    <property type="project" value="InterPro"/>
</dbReference>
<dbReference type="SMART" id="SM00637">
    <property type="entry name" value="CBD_II"/>
    <property type="match status" value="1"/>
</dbReference>
<dbReference type="PROSITE" id="PS00107">
    <property type="entry name" value="PROTEIN_KINASE_ATP"/>
    <property type="match status" value="1"/>
</dbReference>
<evidence type="ECO:0000256" key="9">
    <source>
        <dbReference type="SAM" id="Phobius"/>
    </source>
</evidence>
<evidence type="ECO:0000256" key="2">
    <source>
        <dbReference type="ARBA" id="ARBA00022527"/>
    </source>
</evidence>
<dbReference type="EC" id="2.7.11.1" evidence="1"/>
<dbReference type="SUPFAM" id="SSF56112">
    <property type="entry name" value="Protein kinase-like (PK-like)"/>
    <property type="match status" value="1"/>
</dbReference>
<evidence type="ECO:0000259" key="11">
    <source>
        <dbReference type="PROSITE" id="PS51173"/>
    </source>
</evidence>
<reference evidence="12 13" key="1">
    <citation type="submission" date="2016-12" db="EMBL/GenBank/DDBJ databases">
        <title>The draft genome sequence of Actinophytocola sp. 11-183.</title>
        <authorList>
            <person name="Wang W."/>
            <person name="Yuan L."/>
        </authorList>
    </citation>
    <scope>NUCLEOTIDE SEQUENCE [LARGE SCALE GENOMIC DNA]</scope>
    <source>
        <strain evidence="12 13">11-183</strain>
    </source>
</reference>
<keyword evidence="9" id="KW-0472">Membrane</keyword>
<feature type="region of interest" description="Disordered" evidence="8">
    <location>
        <begin position="334"/>
        <end position="356"/>
    </location>
</feature>
<keyword evidence="6 7" id="KW-0067">ATP-binding</keyword>
<dbReference type="STRING" id="1912961.BU204_07575"/>
<proteinExistence type="predicted"/>
<dbReference type="PROSITE" id="PS51173">
    <property type="entry name" value="CBM2"/>
    <property type="match status" value="1"/>
</dbReference>
<dbReference type="Gene3D" id="1.10.510.10">
    <property type="entry name" value="Transferase(Phosphotransferase) domain 1"/>
    <property type="match status" value="1"/>
</dbReference>
<dbReference type="Pfam" id="PF00069">
    <property type="entry name" value="Pkinase"/>
    <property type="match status" value="1"/>
</dbReference>
<evidence type="ECO:0000256" key="8">
    <source>
        <dbReference type="SAM" id="MobiDB-lite"/>
    </source>
</evidence>
<dbReference type="AlphaFoldDB" id="A0A1Q8CV15"/>
<protein>
    <recommendedName>
        <fullName evidence="1">non-specific serine/threonine protein kinase</fullName>
        <ecNumber evidence="1">2.7.11.1</ecNumber>
    </recommendedName>
</protein>
<dbReference type="PROSITE" id="PS50011">
    <property type="entry name" value="PROTEIN_KINASE_DOM"/>
    <property type="match status" value="1"/>
</dbReference>
<keyword evidence="13" id="KW-1185">Reference proteome</keyword>
<feature type="domain" description="Protein kinase" evidence="10">
    <location>
        <begin position="26"/>
        <end position="276"/>
    </location>
</feature>
<evidence type="ECO:0000313" key="13">
    <source>
        <dbReference type="Proteomes" id="UP000185596"/>
    </source>
</evidence>
<keyword evidence="2" id="KW-0723">Serine/threonine-protein kinase</keyword>
<evidence type="ECO:0000256" key="7">
    <source>
        <dbReference type="PROSITE-ProRule" id="PRU10141"/>
    </source>
</evidence>
<evidence type="ECO:0000256" key="3">
    <source>
        <dbReference type="ARBA" id="ARBA00022679"/>
    </source>
</evidence>
<organism evidence="12 13">
    <name type="scientific">Actinophytocola xanthii</name>
    <dbReference type="NCBI Taxonomy" id="1912961"/>
    <lineage>
        <taxon>Bacteria</taxon>
        <taxon>Bacillati</taxon>
        <taxon>Actinomycetota</taxon>
        <taxon>Actinomycetes</taxon>
        <taxon>Pseudonocardiales</taxon>
        <taxon>Pseudonocardiaceae</taxon>
    </lineage>
</organism>
<keyword evidence="4 7" id="KW-0547">Nucleotide-binding</keyword>
<gene>
    <name evidence="12" type="ORF">BU204_07575</name>
</gene>
<evidence type="ECO:0000256" key="6">
    <source>
        <dbReference type="ARBA" id="ARBA00022840"/>
    </source>
</evidence>
<dbReference type="InterPro" id="IPR000719">
    <property type="entry name" value="Prot_kinase_dom"/>
</dbReference>
<sequence length="458" mass="48363">MWLDPDRRRRASVARVEPGDLIGERYRIVSLVGRGAMGVVWKAHDTRLDRQVAVKQLRLDRTKPAEAEEATQRAMREGRNAGRLRHQNAVAVYDVVEHESSPCLVMEFLNGESLADRGVGSPREAAAIGAQLAAALAAAHEAGIVHRDVKPDNVLITADGTAKITDFGISRAAGDVSVTATGILAGTPAYLAPEVARGDDADFRSDVFSLGATLYAVLEGMPPFGIHENAIAMLHRVAAGKLNPPRNAGVLTGPLLWLLNPDPAQRPTMHAAHEVLAAAARGRPTNIPAGPNPTLTMPRRRMSRRAVVAAVLAAALVAAGVVVGILIAGDDEPSGGDAGGGSSGAPPPASSSTAPPRATCLATFRVTNSWQEGYGAEVTVTNQGDTTLTGWRLTWTLPDGQQIKNLWNGQRVQEGNAVTVDNAPYNVSIEPGAEVKVGMNIDTVAQARPVPEIRCEER</sequence>
<dbReference type="InterPro" id="IPR011009">
    <property type="entry name" value="Kinase-like_dom_sf"/>
</dbReference>
<keyword evidence="3" id="KW-0808">Transferase</keyword>
<dbReference type="GO" id="GO:0004674">
    <property type="term" value="F:protein serine/threonine kinase activity"/>
    <property type="evidence" value="ECO:0007669"/>
    <property type="project" value="UniProtKB-KW"/>
</dbReference>
<dbReference type="GO" id="GO:0030247">
    <property type="term" value="F:polysaccharide binding"/>
    <property type="evidence" value="ECO:0007669"/>
    <property type="project" value="UniProtKB-UniRule"/>
</dbReference>
<dbReference type="Gene3D" id="2.60.40.290">
    <property type="match status" value="1"/>
</dbReference>
<dbReference type="PROSITE" id="PS00108">
    <property type="entry name" value="PROTEIN_KINASE_ST"/>
    <property type="match status" value="1"/>
</dbReference>
<name>A0A1Q8CV15_9PSEU</name>
<dbReference type="InterPro" id="IPR017441">
    <property type="entry name" value="Protein_kinase_ATP_BS"/>
</dbReference>
<keyword evidence="9" id="KW-0812">Transmembrane</keyword>
<comment type="caution">
    <text evidence="12">The sequence shown here is derived from an EMBL/GenBank/DDBJ whole genome shotgun (WGS) entry which is preliminary data.</text>
</comment>
<dbReference type="InterPro" id="IPR008965">
    <property type="entry name" value="CBM2/CBM3_carb-bd_dom_sf"/>
</dbReference>
<feature type="transmembrane region" description="Helical" evidence="9">
    <location>
        <begin position="306"/>
        <end position="328"/>
    </location>
</feature>
<dbReference type="SUPFAM" id="SSF49384">
    <property type="entry name" value="Carbohydrate-binding domain"/>
    <property type="match status" value="1"/>
</dbReference>
<dbReference type="GO" id="GO:0005524">
    <property type="term" value="F:ATP binding"/>
    <property type="evidence" value="ECO:0007669"/>
    <property type="project" value="UniProtKB-UniRule"/>
</dbReference>
<evidence type="ECO:0000256" key="1">
    <source>
        <dbReference type="ARBA" id="ARBA00012513"/>
    </source>
</evidence>
<evidence type="ECO:0000256" key="5">
    <source>
        <dbReference type="ARBA" id="ARBA00022777"/>
    </source>
</evidence>
<dbReference type="PANTHER" id="PTHR43289">
    <property type="entry name" value="MITOGEN-ACTIVATED PROTEIN KINASE KINASE KINASE 20-RELATED"/>
    <property type="match status" value="1"/>
</dbReference>
<dbReference type="CDD" id="cd14014">
    <property type="entry name" value="STKc_PknB_like"/>
    <property type="match status" value="1"/>
</dbReference>
<feature type="binding site" evidence="7">
    <location>
        <position position="55"/>
    </location>
    <ligand>
        <name>ATP</name>
        <dbReference type="ChEBI" id="CHEBI:30616"/>
    </ligand>
</feature>
<dbReference type="Gene3D" id="3.30.200.20">
    <property type="entry name" value="Phosphorylase Kinase, domain 1"/>
    <property type="match status" value="1"/>
</dbReference>
<dbReference type="InterPro" id="IPR008271">
    <property type="entry name" value="Ser/Thr_kinase_AS"/>
</dbReference>